<keyword evidence="1" id="KW-0812">Transmembrane</keyword>
<feature type="transmembrane region" description="Helical" evidence="1">
    <location>
        <begin position="61"/>
        <end position="82"/>
    </location>
</feature>
<accession>A0A5S6R328</accession>
<keyword evidence="1" id="KW-1133">Transmembrane helix</keyword>
<dbReference type="Proteomes" id="UP000046395">
    <property type="component" value="Unassembled WGS sequence"/>
</dbReference>
<feature type="transmembrane region" description="Helical" evidence="1">
    <location>
        <begin position="184"/>
        <end position="208"/>
    </location>
</feature>
<protein>
    <submittedName>
        <fullName evidence="3">G-protein coupled receptors family 1 profile domain-containing protein</fullName>
    </submittedName>
</protein>
<keyword evidence="1" id="KW-0472">Membrane</keyword>
<keyword evidence="2" id="KW-1185">Reference proteome</keyword>
<dbReference type="WBParaSite" id="TMUE_3000013567.1">
    <property type="protein sequence ID" value="TMUE_3000013567.1"/>
    <property type="gene ID" value="WBGene00294081"/>
</dbReference>
<dbReference type="AlphaFoldDB" id="A0A5S6R328"/>
<evidence type="ECO:0000256" key="1">
    <source>
        <dbReference type="SAM" id="Phobius"/>
    </source>
</evidence>
<organism evidence="2 3">
    <name type="scientific">Trichuris muris</name>
    <name type="common">Mouse whipworm</name>
    <dbReference type="NCBI Taxonomy" id="70415"/>
    <lineage>
        <taxon>Eukaryota</taxon>
        <taxon>Metazoa</taxon>
        <taxon>Ecdysozoa</taxon>
        <taxon>Nematoda</taxon>
        <taxon>Enoplea</taxon>
        <taxon>Dorylaimia</taxon>
        <taxon>Trichinellida</taxon>
        <taxon>Trichuridae</taxon>
        <taxon>Trichuris</taxon>
    </lineage>
</organism>
<dbReference type="Gene3D" id="1.20.1070.10">
    <property type="entry name" value="Rhodopsin 7-helix transmembrane proteins"/>
    <property type="match status" value="1"/>
</dbReference>
<feature type="transmembrane region" description="Helical" evidence="1">
    <location>
        <begin position="273"/>
        <end position="292"/>
    </location>
</feature>
<reference evidence="3" key="1">
    <citation type="submission" date="2019-12" db="UniProtKB">
        <authorList>
            <consortium name="WormBaseParasite"/>
        </authorList>
    </citation>
    <scope>IDENTIFICATION</scope>
</reference>
<feature type="transmembrane region" description="Helical" evidence="1">
    <location>
        <begin position="102"/>
        <end position="123"/>
    </location>
</feature>
<feature type="transmembrane region" description="Helical" evidence="1">
    <location>
        <begin position="237"/>
        <end position="261"/>
    </location>
</feature>
<sequence>MMDSPRANNVTNYLIAYVHPQLKPFLYISACVTFAVVVESALCSMAIMTSKVLNRSGTAKLVATLTITYFVKGAGMFLIDLIDVHSPKSRHLFLARHVTCFFTWAIFIFGETLVVDISFIIAIEVCTSSMSPMSVRHRKKRYWTVGKWCFVVLHSVITTVRIWVPTSQNQSMQCRFFQIVNSGLVLWVLIEYNAFSVSTLFIYALGLIRTRKSVREASSRHTDAITRKRTLKWKMTVALAISYLIFALNLLLQTIVMTIVASTHDVRLFAAMMKTRSLSGISSLLSVSILFIQTKQARRAVLRLIAKWRNRTRSTVSTIETRMPYGKRSSTQSF</sequence>
<proteinExistence type="predicted"/>
<dbReference type="SUPFAM" id="SSF81321">
    <property type="entry name" value="Family A G protein-coupled receptor-like"/>
    <property type="match status" value="1"/>
</dbReference>
<evidence type="ECO:0000313" key="2">
    <source>
        <dbReference type="Proteomes" id="UP000046395"/>
    </source>
</evidence>
<evidence type="ECO:0000313" key="3">
    <source>
        <dbReference type="WBParaSite" id="TMUE_3000013567.1"/>
    </source>
</evidence>
<feature type="transmembrane region" description="Helical" evidence="1">
    <location>
        <begin position="144"/>
        <end position="164"/>
    </location>
</feature>
<feature type="transmembrane region" description="Helical" evidence="1">
    <location>
        <begin position="25"/>
        <end position="49"/>
    </location>
</feature>
<name>A0A5S6R328_TRIMR</name>